<proteinExistence type="predicted"/>
<dbReference type="SUPFAM" id="SSF55961">
    <property type="entry name" value="Bet v1-like"/>
    <property type="match status" value="1"/>
</dbReference>
<dbReference type="Proteomes" id="UP000509222">
    <property type="component" value="Chromosome"/>
</dbReference>
<dbReference type="InterPro" id="IPR023393">
    <property type="entry name" value="START-like_dom_sf"/>
</dbReference>
<keyword evidence="2" id="KW-1185">Reference proteome</keyword>
<sequence>MVAVQKSIVINRPIDEVYRYATDPKHWYQWYSGLSEPRNLSGQGEAGTTMDLDIHMFGMQLPVIVAVTENSRTGSGYTWKGLIKGSIDSLQSWTYTPEGTATRIDYAEEYELPKSLMSKLADKLIIKKVMNNAMEQSLKNLKDICETTELRTN</sequence>
<dbReference type="RefSeq" id="WP_036803715.1">
    <property type="nucleotide sequence ID" value="NZ_CP051177.1"/>
</dbReference>
<gene>
    <name evidence="1" type="ORF">HF394_11560</name>
</gene>
<dbReference type="EMBL" id="CP051177">
    <property type="protein sequence ID" value="QKX51175.1"/>
    <property type="molecule type" value="Genomic_DNA"/>
</dbReference>
<dbReference type="CDD" id="cd07812">
    <property type="entry name" value="SRPBCC"/>
    <property type="match status" value="1"/>
</dbReference>
<accession>A0A7H8QCS6</accession>
<evidence type="ECO:0000313" key="2">
    <source>
        <dbReference type="Proteomes" id="UP000509222"/>
    </source>
</evidence>
<dbReference type="Pfam" id="PF10604">
    <property type="entry name" value="Polyketide_cyc2"/>
    <property type="match status" value="1"/>
</dbReference>
<dbReference type="AlphaFoldDB" id="A0A7H8QCS6"/>
<dbReference type="InterPro" id="IPR019587">
    <property type="entry name" value="Polyketide_cyclase/dehydratase"/>
</dbReference>
<protein>
    <submittedName>
        <fullName evidence="1">SRPBCC family protein</fullName>
    </submittedName>
</protein>
<dbReference type="Gene3D" id="3.30.530.20">
    <property type="match status" value="1"/>
</dbReference>
<name>A0A7H8QCS6_9BACL</name>
<reference evidence="2" key="1">
    <citation type="submission" date="2020-06" db="EMBL/GenBank/DDBJ databases">
        <title>Isolation of Planomicrobium glaciei.</title>
        <authorList>
            <person name="Malisova L."/>
            <person name="Safrankova R."/>
            <person name="Jakubu V."/>
            <person name="Spanelova P."/>
        </authorList>
    </citation>
    <scope>NUCLEOTIDE SEQUENCE [LARGE SCALE GENOMIC DNA]</scope>
    <source>
        <strain evidence="2">NRL-ATB46093</strain>
    </source>
</reference>
<evidence type="ECO:0000313" key="1">
    <source>
        <dbReference type="EMBL" id="QKX51175.1"/>
    </source>
</evidence>
<organism evidence="1 2">
    <name type="scientific">Planococcus glaciei</name>
    <dbReference type="NCBI Taxonomy" id="459472"/>
    <lineage>
        <taxon>Bacteria</taxon>
        <taxon>Bacillati</taxon>
        <taxon>Bacillota</taxon>
        <taxon>Bacilli</taxon>
        <taxon>Bacillales</taxon>
        <taxon>Caryophanaceae</taxon>
        <taxon>Planococcus</taxon>
    </lineage>
</organism>